<dbReference type="Gene3D" id="3.30.70.380">
    <property type="entry name" value="Ferrodoxin-fold anticodon-binding domain"/>
    <property type="match status" value="1"/>
</dbReference>
<dbReference type="InterPro" id="IPR005121">
    <property type="entry name" value="Fdx_antiC-bd"/>
</dbReference>
<dbReference type="SUPFAM" id="SSF50249">
    <property type="entry name" value="Nucleic acid-binding proteins"/>
    <property type="match status" value="1"/>
</dbReference>
<evidence type="ECO:0000259" key="19">
    <source>
        <dbReference type="PROSITE" id="PS51483"/>
    </source>
</evidence>
<proteinExistence type="inferred from homology"/>
<feature type="domain" description="B5" evidence="19">
    <location>
        <begin position="401"/>
        <end position="475"/>
    </location>
</feature>
<keyword evidence="9 15" id="KW-0067">ATP-binding</keyword>
<dbReference type="Proteomes" id="UP000028481">
    <property type="component" value="Chromosome"/>
</dbReference>
<feature type="binding site" evidence="15">
    <location>
        <position position="459"/>
    </location>
    <ligand>
        <name>Mg(2+)</name>
        <dbReference type="ChEBI" id="CHEBI:18420"/>
        <note>shared with alpha subunit</note>
    </ligand>
</feature>
<evidence type="ECO:0000256" key="4">
    <source>
        <dbReference type="ARBA" id="ARBA00022490"/>
    </source>
</evidence>
<dbReference type="SUPFAM" id="SSF54991">
    <property type="entry name" value="Anticodon-binding domain of PheRS"/>
    <property type="match status" value="1"/>
</dbReference>
<accession>A0A075WTK2</accession>
<dbReference type="EMBL" id="CP008796">
    <property type="protein sequence ID" value="AIH04315.1"/>
    <property type="molecule type" value="Genomic_DNA"/>
</dbReference>
<evidence type="ECO:0000256" key="13">
    <source>
        <dbReference type="ARBA" id="ARBA00023146"/>
    </source>
</evidence>
<keyword evidence="12 15" id="KW-0648">Protein biosynthesis</keyword>
<dbReference type="InterPro" id="IPR009061">
    <property type="entry name" value="DNA-bd_dom_put_sf"/>
</dbReference>
<dbReference type="InterPro" id="IPR020825">
    <property type="entry name" value="Phe-tRNA_synthase-like_B3/B4"/>
</dbReference>
<dbReference type="InterPro" id="IPR002547">
    <property type="entry name" value="tRNA-bd_dom"/>
</dbReference>
<keyword evidence="13 15" id="KW-0030">Aminoacyl-tRNA synthetase</keyword>
<evidence type="ECO:0000313" key="20">
    <source>
        <dbReference type="EMBL" id="AIH04315.1"/>
    </source>
</evidence>
<dbReference type="GO" id="GO:0000287">
    <property type="term" value="F:magnesium ion binding"/>
    <property type="evidence" value="ECO:0007669"/>
    <property type="project" value="UniProtKB-UniRule"/>
</dbReference>
<evidence type="ECO:0000256" key="1">
    <source>
        <dbReference type="ARBA" id="ARBA00004496"/>
    </source>
</evidence>
<dbReference type="InterPro" id="IPR036690">
    <property type="entry name" value="Fdx_antiC-bd_sf"/>
</dbReference>
<dbReference type="InterPro" id="IPR004532">
    <property type="entry name" value="Phe-tRNA-ligase_IIc_bsu_bact"/>
</dbReference>
<evidence type="ECO:0000313" key="21">
    <source>
        <dbReference type="Proteomes" id="UP000028481"/>
    </source>
</evidence>
<dbReference type="FunFam" id="3.50.40.10:FF:000001">
    <property type="entry name" value="Phenylalanine--tRNA ligase beta subunit"/>
    <property type="match status" value="1"/>
</dbReference>
<reference evidence="20 21" key="1">
    <citation type="journal article" date="2015" name="Genome Announc.">
        <title>Genome Sequence of a Sulfate-Reducing Thermophilic Bacterium, Thermodesulfobacterium commune DSM 2178T (Phylum Thermodesulfobacteria).</title>
        <authorList>
            <person name="Bhatnagar S."/>
            <person name="Badger J.H."/>
            <person name="Madupu R."/>
            <person name="Khouri H.M."/>
            <person name="O'Connor E.M."/>
            <person name="Robb F.T."/>
            <person name="Ward N.L."/>
            <person name="Eisen J.A."/>
        </authorList>
    </citation>
    <scope>NUCLEOTIDE SEQUENCE [LARGE SCALE GENOMIC DNA]</scope>
    <source>
        <strain evidence="20 21">DSM 2178</strain>
    </source>
</reference>
<keyword evidence="11 16" id="KW-0694">RNA-binding</keyword>
<comment type="subunit">
    <text evidence="3 15">Tetramer of two alpha and two beta subunits.</text>
</comment>
<feature type="domain" description="FDX-ACB" evidence="18">
    <location>
        <begin position="707"/>
        <end position="800"/>
    </location>
</feature>
<sequence length="800" mass="91132">MKIPVSWLSEFIDLQKSPEEIAEIFTMGGIEVEAVEDPYQRLGEIISVKIIEVLTPEDLKEVALCKVTDGKEVFTVFTTAKDQVKPGLILALAKPGSNTFSGDKVEVKRVKKYQSEGMFLSPYEAGTGPEKEVLLVLPEGSPLGRSVYEILGINEAVLELAVTPNRGDVLSVLGAARELHLLTSWELKPLLFEDYLKEGKYFKGEIKILEPEGCFRYIGRTFENVQIGESPFYIQKRLWECGLRPINNVVDITNYVLLELGQPLHAFDWDKINGHAIIVRRAYPQEKLMMLDGIERTLTEEDLVIADAEKALVLAGIMGGEESGVSEETKNLFLEAAWFNPKWIRMSSQRHKVSTESSYRFERNIDPEGIPLAVLRATQMILETAKAERFSEMVDLYPKPYVYPQIVLSQKKVTKYLGFSLPVEEIKGILSKVGEVRSIGDSFEVKPFSYRQDLKIPEDLIEEIARVYGYEKIPTTFPKADLWAKGKSPFLRLEEKVKELFRAFGFFEVITYSFIDPKDLDRLHLDPEDLRSKPLEIANPLASNQSVMRTTLIPGLLRTACFNFFREVNSLAIFETGKVFIPNQELLPDEPLYLGFLLMGQKNTENWHGQPEKFDIYDLKGVLEEFFEILTLEVAFKPYSEEPFLKRGLSFDLYLGEEKIGFAGEVKTFILKSFDLKTNVLVGEINLKKILKIFPSLGSIKKLKKPPKFPSTTRDVTCVVDRNFEVGEILAFIKNLSIPYLEKVSCVKVYEGPPIPEGQKSVSLRFWYRAEDRTLTDEEVNHIQDEVAKKIFDKFNAKPR</sequence>
<name>A0A075WTK2_9BACT</name>
<comment type="similarity">
    <text evidence="2 15">Belongs to the phenylalanyl-tRNA synthetase beta subunit family. Type 1 subfamily.</text>
</comment>
<dbReference type="InterPro" id="IPR005147">
    <property type="entry name" value="tRNA_synthase_B5-dom"/>
</dbReference>
<dbReference type="AlphaFoldDB" id="A0A075WTK2"/>
<evidence type="ECO:0000256" key="5">
    <source>
        <dbReference type="ARBA" id="ARBA00022555"/>
    </source>
</evidence>
<dbReference type="PROSITE" id="PS50886">
    <property type="entry name" value="TRBD"/>
    <property type="match status" value="1"/>
</dbReference>
<dbReference type="Gene3D" id="3.50.40.10">
    <property type="entry name" value="Phenylalanyl-trna Synthetase, Chain B, domain 3"/>
    <property type="match status" value="1"/>
</dbReference>
<dbReference type="STRING" id="289377.HL41_05960"/>
<evidence type="ECO:0000256" key="7">
    <source>
        <dbReference type="ARBA" id="ARBA00022723"/>
    </source>
</evidence>
<evidence type="ECO:0000256" key="9">
    <source>
        <dbReference type="ARBA" id="ARBA00022840"/>
    </source>
</evidence>
<dbReference type="InterPro" id="IPR041616">
    <property type="entry name" value="PheRS_beta_core"/>
</dbReference>
<feature type="binding site" evidence="15">
    <location>
        <position position="453"/>
    </location>
    <ligand>
        <name>Mg(2+)</name>
        <dbReference type="ChEBI" id="CHEBI:18420"/>
        <note>shared with alpha subunit</note>
    </ligand>
</feature>
<keyword evidence="8 15" id="KW-0547">Nucleotide-binding</keyword>
<dbReference type="PANTHER" id="PTHR10947">
    <property type="entry name" value="PHENYLALANYL-TRNA SYNTHETASE BETA CHAIN AND LEUCINE-RICH REPEAT-CONTAINING PROTEIN 47"/>
    <property type="match status" value="1"/>
</dbReference>
<dbReference type="PaxDb" id="289377-HL41_05960"/>
<evidence type="ECO:0000259" key="17">
    <source>
        <dbReference type="PROSITE" id="PS50886"/>
    </source>
</evidence>
<dbReference type="InterPro" id="IPR045864">
    <property type="entry name" value="aa-tRNA-synth_II/BPL/LPL"/>
</dbReference>
<evidence type="ECO:0000256" key="14">
    <source>
        <dbReference type="ARBA" id="ARBA00049255"/>
    </source>
</evidence>
<dbReference type="Pfam" id="PF03147">
    <property type="entry name" value="FDX-ACB"/>
    <property type="match status" value="1"/>
</dbReference>
<feature type="binding site" evidence="15">
    <location>
        <position position="462"/>
    </location>
    <ligand>
        <name>Mg(2+)</name>
        <dbReference type="ChEBI" id="CHEBI:18420"/>
        <note>shared with alpha subunit</note>
    </ligand>
</feature>
<dbReference type="PROSITE" id="PS51447">
    <property type="entry name" value="FDX_ACB"/>
    <property type="match status" value="1"/>
</dbReference>
<dbReference type="SMART" id="SM00873">
    <property type="entry name" value="B3_4"/>
    <property type="match status" value="1"/>
</dbReference>
<dbReference type="GO" id="GO:0004826">
    <property type="term" value="F:phenylalanine-tRNA ligase activity"/>
    <property type="evidence" value="ECO:0007669"/>
    <property type="project" value="UniProtKB-UniRule"/>
</dbReference>
<feature type="domain" description="TRNA-binding" evidence="17">
    <location>
        <begin position="39"/>
        <end position="148"/>
    </location>
</feature>
<dbReference type="GO" id="GO:0009328">
    <property type="term" value="C:phenylalanine-tRNA ligase complex"/>
    <property type="evidence" value="ECO:0007669"/>
    <property type="project" value="TreeGrafter"/>
</dbReference>
<dbReference type="SUPFAM" id="SSF55681">
    <property type="entry name" value="Class II aaRS and biotin synthetases"/>
    <property type="match status" value="1"/>
</dbReference>
<keyword evidence="10 15" id="KW-0460">Magnesium</keyword>
<evidence type="ECO:0000256" key="16">
    <source>
        <dbReference type="PROSITE-ProRule" id="PRU00209"/>
    </source>
</evidence>
<evidence type="ECO:0000256" key="12">
    <source>
        <dbReference type="ARBA" id="ARBA00022917"/>
    </source>
</evidence>
<dbReference type="Gene3D" id="3.30.56.10">
    <property type="match status" value="2"/>
</dbReference>
<evidence type="ECO:0000256" key="10">
    <source>
        <dbReference type="ARBA" id="ARBA00022842"/>
    </source>
</evidence>
<dbReference type="Pfam" id="PF03483">
    <property type="entry name" value="B3_4"/>
    <property type="match status" value="1"/>
</dbReference>
<dbReference type="SMART" id="SM00874">
    <property type="entry name" value="B5"/>
    <property type="match status" value="1"/>
</dbReference>
<dbReference type="EC" id="6.1.1.20" evidence="15"/>
<dbReference type="HOGENOM" id="CLU_016891_0_0_0"/>
<dbReference type="Gene3D" id="3.30.930.10">
    <property type="entry name" value="Bira Bifunctional Protein, Domain 2"/>
    <property type="match status" value="1"/>
</dbReference>
<dbReference type="KEGG" id="tcm:HL41_05960"/>
<evidence type="ECO:0000259" key="18">
    <source>
        <dbReference type="PROSITE" id="PS51447"/>
    </source>
</evidence>
<dbReference type="Gene3D" id="2.40.50.140">
    <property type="entry name" value="Nucleic acid-binding proteins"/>
    <property type="match status" value="1"/>
</dbReference>
<dbReference type="PROSITE" id="PS51483">
    <property type="entry name" value="B5"/>
    <property type="match status" value="1"/>
</dbReference>
<evidence type="ECO:0000256" key="15">
    <source>
        <dbReference type="HAMAP-Rule" id="MF_00283"/>
    </source>
</evidence>
<gene>
    <name evidence="15" type="primary">pheT</name>
    <name evidence="20" type="ORF">HL41_05960</name>
</gene>
<dbReference type="InterPro" id="IPR045060">
    <property type="entry name" value="Phe-tRNA-ligase_IIc_bsu"/>
</dbReference>
<dbReference type="OrthoDB" id="9805455at2"/>
<feature type="binding site" evidence="15">
    <location>
        <position position="463"/>
    </location>
    <ligand>
        <name>Mg(2+)</name>
        <dbReference type="ChEBI" id="CHEBI:18420"/>
        <note>shared with alpha subunit</note>
    </ligand>
</feature>
<comment type="subcellular location">
    <subcellularLocation>
        <location evidence="1 15">Cytoplasm</location>
    </subcellularLocation>
</comment>
<evidence type="ECO:0000256" key="2">
    <source>
        <dbReference type="ARBA" id="ARBA00008653"/>
    </source>
</evidence>
<dbReference type="CDD" id="cd00769">
    <property type="entry name" value="PheRS_beta_core"/>
    <property type="match status" value="1"/>
</dbReference>
<keyword evidence="5 16" id="KW-0820">tRNA-binding</keyword>
<dbReference type="RefSeq" id="WP_038060173.1">
    <property type="nucleotide sequence ID" value="NZ_CP008796.1"/>
</dbReference>
<dbReference type="GO" id="GO:0006432">
    <property type="term" value="P:phenylalanyl-tRNA aminoacylation"/>
    <property type="evidence" value="ECO:0007669"/>
    <property type="project" value="UniProtKB-UniRule"/>
</dbReference>
<dbReference type="eggNOG" id="COG0072">
    <property type="taxonomic scope" value="Bacteria"/>
</dbReference>
<organism evidence="20 21">
    <name type="scientific">Thermodesulfobacterium commune DSM 2178</name>
    <dbReference type="NCBI Taxonomy" id="289377"/>
    <lineage>
        <taxon>Bacteria</taxon>
        <taxon>Pseudomonadati</taxon>
        <taxon>Thermodesulfobacteriota</taxon>
        <taxon>Thermodesulfobacteria</taxon>
        <taxon>Thermodesulfobacteriales</taxon>
        <taxon>Thermodesulfobacteriaceae</taxon>
        <taxon>Thermodesulfobacterium</taxon>
    </lineage>
</organism>
<dbReference type="GO" id="GO:0005524">
    <property type="term" value="F:ATP binding"/>
    <property type="evidence" value="ECO:0007669"/>
    <property type="project" value="UniProtKB-UniRule"/>
</dbReference>
<evidence type="ECO:0000256" key="3">
    <source>
        <dbReference type="ARBA" id="ARBA00011209"/>
    </source>
</evidence>
<dbReference type="NCBIfam" id="TIGR00472">
    <property type="entry name" value="pheT_bact"/>
    <property type="match status" value="1"/>
</dbReference>
<protein>
    <recommendedName>
        <fullName evidence="15">Phenylalanine--tRNA ligase beta subunit</fullName>
        <ecNumber evidence="15">6.1.1.20</ecNumber>
    </recommendedName>
    <alternativeName>
        <fullName evidence="15">Phenylalanyl-tRNA synthetase beta subunit</fullName>
        <shortName evidence="15">PheRS</shortName>
    </alternativeName>
</protein>
<dbReference type="Pfam" id="PF03484">
    <property type="entry name" value="B5"/>
    <property type="match status" value="1"/>
</dbReference>
<keyword evidence="7 15" id="KW-0479">Metal-binding</keyword>
<dbReference type="Pfam" id="PF17759">
    <property type="entry name" value="tRNA_synthFbeta"/>
    <property type="match status" value="1"/>
</dbReference>
<dbReference type="SMART" id="SM00896">
    <property type="entry name" value="FDX-ACB"/>
    <property type="match status" value="1"/>
</dbReference>
<dbReference type="GO" id="GO:0000049">
    <property type="term" value="F:tRNA binding"/>
    <property type="evidence" value="ECO:0007669"/>
    <property type="project" value="UniProtKB-UniRule"/>
</dbReference>
<keyword evidence="6 15" id="KW-0436">Ligase</keyword>
<dbReference type="HAMAP" id="MF_00283">
    <property type="entry name" value="Phe_tRNA_synth_beta1"/>
    <property type="match status" value="1"/>
</dbReference>
<dbReference type="SUPFAM" id="SSF56037">
    <property type="entry name" value="PheT/TilS domain"/>
    <property type="match status" value="1"/>
</dbReference>
<evidence type="ECO:0000256" key="11">
    <source>
        <dbReference type="ARBA" id="ARBA00022884"/>
    </source>
</evidence>
<dbReference type="InterPro" id="IPR005146">
    <property type="entry name" value="B3/B4_tRNA-bd"/>
</dbReference>
<evidence type="ECO:0000256" key="6">
    <source>
        <dbReference type="ARBA" id="ARBA00022598"/>
    </source>
</evidence>
<evidence type="ECO:0000256" key="8">
    <source>
        <dbReference type="ARBA" id="ARBA00022741"/>
    </source>
</evidence>
<comment type="catalytic activity">
    <reaction evidence="14 15">
        <text>tRNA(Phe) + L-phenylalanine + ATP = L-phenylalanyl-tRNA(Phe) + AMP + diphosphate + H(+)</text>
        <dbReference type="Rhea" id="RHEA:19413"/>
        <dbReference type="Rhea" id="RHEA-COMP:9668"/>
        <dbReference type="Rhea" id="RHEA-COMP:9699"/>
        <dbReference type="ChEBI" id="CHEBI:15378"/>
        <dbReference type="ChEBI" id="CHEBI:30616"/>
        <dbReference type="ChEBI" id="CHEBI:33019"/>
        <dbReference type="ChEBI" id="CHEBI:58095"/>
        <dbReference type="ChEBI" id="CHEBI:78442"/>
        <dbReference type="ChEBI" id="CHEBI:78531"/>
        <dbReference type="ChEBI" id="CHEBI:456215"/>
        <dbReference type="EC" id="6.1.1.20"/>
    </reaction>
</comment>
<dbReference type="InterPro" id="IPR012340">
    <property type="entry name" value="NA-bd_OB-fold"/>
</dbReference>
<dbReference type="SUPFAM" id="SSF46955">
    <property type="entry name" value="Putative DNA-binding domain"/>
    <property type="match status" value="1"/>
</dbReference>
<keyword evidence="4 15" id="KW-0963">Cytoplasm</keyword>
<keyword evidence="21" id="KW-1185">Reference proteome</keyword>
<dbReference type="PANTHER" id="PTHR10947:SF0">
    <property type="entry name" value="PHENYLALANINE--TRNA LIGASE BETA SUBUNIT"/>
    <property type="match status" value="1"/>
</dbReference>
<comment type="cofactor">
    <cofactor evidence="15">
        <name>Mg(2+)</name>
        <dbReference type="ChEBI" id="CHEBI:18420"/>
    </cofactor>
    <text evidence="15">Binds 2 magnesium ions per tetramer.</text>
</comment>